<dbReference type="Pfam" id="PF00425">
    <property type="entry name" value="Chorismate_bind"/>
    <property type="match status" value="1"/>
</dbReference>
<accession>A0A0H4VUJ9</accession>
<dbReference type="SUPFAM" id="SSF56322">
    <property type="entry name" value="ADC synthase"/>
    <property type="match status" value="1"/>
</dbReference>
<organism evidence="2 3">
    <name type="scientific">Rufibacter radiotolerans</name>
    <dbReference type="NCBI Taxonomy" id="1379910"/>
    <lineage>
        <taxon>Bacteria</taxon>
        <taxon>Pseudomonadati</taxon>
        <taxon>Bacteroidota</taxon>
        <taxon>Cytophagia</taxon>
        <taxon>Cytophagales</taxon>
        <taxon>Hymenobacteraceae</taxon>
        <taxon>Rufibacter</taxon>
    </lineage>
</organism>
<dbReference type="Gene3D" id="3.60.120.10">
    <property type="entry name" value="Anthranilate synthase"/>
    <property type="match status" value="1"/>
</dbReference>
<dbReference type="Proteomes" id="UP000036458">
    <property type="component" value="Chromosome"/>
</dbReference>
<dbReference type="EMBL" id="CP010777">
    <property type="protein sequence ID" value="AKQ47514.1"/>
    <property type="molecule type" value="Genomic_DNA"/>
</dbReference>
<name>A0A0H4VUJ9_9BACT</name>
<dbReference type="KEGG" id="ruf:TH63_05620"/>
<gene>
    <name evidence="2" type="ORF">TH63_05620</name>
</gene>
<evidence type="ECO:0000313" key="3">
    <source>
        <dbReference type="Proteomes" id="UP000036458"/>
    </source>
</evidence>
<dbReference type="AlphaFoldDB" id="A0A0H4VUJ9"/>
<feature type="domain" description="Chorismate-utilising enzyme C-terminal" evidence="1">
    <location>
        <begin position="65"/>
        <end position="318"/>
    </location>
</feature>
<protein>
    <recommendedName>
        <fullName evidence="1">Chorismate-utilising enzyme C-terminal domain-containing protein</fullName>
    </recommendedName>
</protein>
<keyword evidence="3" id="KW-1185">Reference proteome</keyword>
<sequence length="331" mass="36587">MSATSPINFLPADLYFSGKADAELEFGNNLLPARFKPVFQKTGSKQKQEQAWPSHPDGLPKAITRDAFEQTVATAVKAMQAGCLEKVVLSRTKTLSLFEGFDLLSAFTQLTQLYPNAFISLVAIPGVGTWLGASPEVLVQIDRHHVFKTVALAGTQPLTDGLTPADAIWRQKEIEEQALVQRYIISCFKHLRLRDYVEMGPRTMAAGNLLHLRTDYSAAMEEVGFPELGTQMLELLHPTSAVGGMPKASALHMIQELELHDRRYYSGYLGPVQLGQETNLFVNLRCVELGQDTVTAYAGAGMTPDSNPAKEWQETELKMQTVLRLFQASES</sequence>
<evidence type="ECO:0000259" key="1">
    <source>
        <dbReference type="Pfam" id="PF00425"/>
    </source>
</evidence>
<proteinExistence type="predicted"/>
<dbReference type="PATRIC" id="fig|1379910.4.peg.1226"/>
<dbReference type="InterPro" id="IPR015890">
    <property type="entry name" value="Chorismate_C"/>
</dbReference>
<dbReference type="STRING" id="1379910.TH63_05620"/>
<reference evidence="2 3" key="1">
    <citation type="submission" date="2015-01" db="EMBL/GenBank/DDBJ databases">
        <title>Rufibacter sp./DG31D/ whole genome sequencing.</title>
        <authorList>
            <person name="Kim M.K."/>
            <person name="Srinivasan S."/>
            <person name="Lee J.-J."/>
        </authorList>
    </citation>
    <scope>NUCLEOTIDE SEQUENCE [LARGE SCALE GENOMIC DNA]</scope>
    <source>
        <strain evidence="2 3">DG31D</strain>
    </source>
</reference>
<dbReference type="InterPro" id="IPR005801">
    <property type="entry name" value="ADC_synthase"/>
</dbReference>
<evidence type="ECO:0000313" key="2">
    <source>
        <dbReference type="EMBL" id="AKQ47514.1"/>
    </source>
</evidence>
<dbReference type="PANTHER" id="PTHR42839">
    <property type="entry name" value="ISOCHORISMATE SYNTHASE ENTC"/>
    <property type="match status" value="1"/>
</dbReference>
<dbReference type="PANTHER" id="PTHR42839:SF2">
    <property type="entry name" value="ISOCHORISMATE SYNTHASE ENTC"/>
    <property type="match status" value="1"/>
</dbReference>